<evidence type="ECO:0000313" key="2">
    <source>
        <dbReference type="Proteomes" id="UP001597116"/>
    </source>
</evidence>
<proteinExistence type="predicted"/>
<evidence type="ECO:0000313" key="1">
    <source>
        <dbReference type="EMBL" id="MFD1144479.1"/>
    </source>
</evidence>
<accession>A0ABW3QLT5</accession>
<reference evidence="2" key="1">
    <citation type="journal article" date="2019" name="Int. J. Syst. Evol. Microbiol.">
        <title>The Global Catalogue of Microorganisms (GCM) 10K type strain sequencing project: providing services to taxonomists for standard genome sequencing and annotation.</title>
        <authorList>
            <consortium name="The Broad Institute Genomics Platform"/>
            <consortium name="The Broad Institute Genome Sequencing Center for Infectious Disease"/>
            <person name="Wu L."/>
            <person name="Ma J."/>
        </authorList>
    </citation>
    <scope>NUCLEOTIDE SEQUENCE [LARGE SCALE GENOMIC DNA]</scope>
    <source>
        <strain evidence="2">CCUG 55608</strain>
    </source>
</reference>
<protein>
    <submittedName>
        <fullName evidence="1">DUF4276 family protein</fullName>
    </submittedName>
</protein>
<dbReference type="RefSeq" id="WP_265988639.1">
    <property type="nucleotide sequence ID" value="NZ_CP110973.1"/>
</dbReference>
<dbReference type="EMBL" id="JBHTLP010000021">
    <property type="protein sequence ID" value="MFD1144479.1"/>
    <property type="molecule type" value="Genomic_DNA"/>
</dbReference>
<name>A0ABW3QLT5_9BACT</name>
<organism evidence="1 2">
    <name type="scientific">Larkinella insperata</name>
    <dbReference type="NCBI Taxonomy" id="332158"/>
    <lineage>
        <taxon>Bacteria</taxon>
        <taxon>Pseudomonadati</taxon>
        <taxon>Bacteroidota</taxon>
        <taxon>Cytophagia</taxon>
        <taxon>Cytophagales</taxon>
        <taxon>Spirosomataceae</taxon>
        <taxon>Larkinella</taxon>
    </lineage>
</organism>
<dbReference type="Proteomes" id="UP001597116">
    <property type="component" value="Unassembled WGS sequence"/>
</dbReference>
<gene>
    <name evidence="1" type="ORF">ACFQ4C_25350</name>
</gene>
<keyword evidence="2" id="KW-1185">Reference proteome</keyword>
<comment type="caution">
    <text evidence="1">The sequence shown here is derived from an EMBL/GenBank/DDBJ whole genome shotgun (WGS) entry which is preliminary data.</text>
</comment>
<sequence>MKLVKYALIAEGYSEYKFIPVYLQRMASSLGLQVKRSKIDLLKKQPSKSKVYAEAAKLGQSAFQDGAALCLIGVDLDDSDHTPEQSQHAKELKKLEGSVKQILNRYGDKIKFYVPVQAIEHWLAYQKYKLDAGKCPTNNSLESKHQDDLKALVYGDKKAKQWKMEEVTQAIAEKADFDELARQSRSFNHFHRQVVTFLSSH</sequence>